<dbReference type="KEGG" id="gog:C1280_15055"/>
<dbReference type="Proteomes" id="UP000245802">
    <property type="component" value="Chromosome"/>
</dbReference>
<protein>
    <submittedName>
        <fullName evidence="2">Uncharacterized protein</fullName>
    </submittedName>
</protein>
<evidence type="ECO:0000256" key="1">
    <source>
        <dbReference type="SAM" id="Phobius"/>
    </source>
</evidence>
<proteinExistence type="predicted"/>
<dbReference type="AlphaFoldDB" id="A0A2Z3H1G1"/>
<keyword evidence="1" id="KW-1133">Transmembrane helix</keyword>
<accession>A0A2Z3H1G1</accession>
<reference evidence="2 3" key="1">
    <citation type="submission" date="2018-01" db="EMBL/GenBank/DDBJ databases">
        <title>G. obscuriglobus.</title>
        <authorList>
            <person name="Franke J."/>
            <person name="Blomberg W."/>
            <person name="Selmecki A."/>
        </authorList>
    </citation>
    <scope>NUCLEOTIDE SEQUENCE [LARGE SCALE GENOMIC DNA]</scope>
    <source>
        <strain evidence="2 3">DSM 5831</strain>
    </source>
</reference>
<feature type="transmembrane region" description="Helical" evidence="1">
    <location>
        <begin position="56"/>
        <end position="80"/>
    </location>
</feature>
<dbReference type="RefSeq" id="WP_010038088.1">
    <property type="nucleotide sequence ID" value="NZ_CP025958.1"/>
</dbReference>
<sequence>MTKHVSSGFLVARLLLAAMMAAAIGWPLVVAFAFASMTGVSPSGSAQWWAAALERFFFSSESVVVWLLSALLLACAGIGARDLAVLLYRIGGGLTTALTRSPCTPDPVPPTKGPVG</sequence>
<feature type="transmembrane region" description="Helical" evidence="1">
    <location>
        <begin position="12"/>
        <end position="36"/>
    </location>
</feature>
<gene>
    <name evidence="2" type="ORF">C1280_15055</name>
</gene>
<evidence type="ECO:0000313" key="2">
    <source>
        <dbReference type="EMBL" id="AWM38172.1"/>
    </source>
</evidence>
<keyword evidence="1" id="KW-0812">Transmembrane</keyword>
<name>A0A2Z3H1G1_9BACT</name>
<keyword evidence="3" id="KW-1185">Reference proteome</keyword>
<dbReference type="EMBL" id="CP025958">
    <property type="protein sequence ID" value="AWM38172.1"/>
    <property type="molecule type" value="Genomic_DNA"/>
</dbReference>
<evidence type="ECO:0000313" key="3">
    <source>
        <dbReference type="Proteomes" id="UP000245802"/>
    </source>
</evidence>
<organism evidence="2 3">
    <name type="scientific">Gemmata obscuriglobus</name>
    <dbReference type="NCBI Taxonomy" id="114"/>
    <lineage>
        <taxon>Bacteria</taxon>
        <taxon>Pseudomonadati</taxon>
        <taxon>Planctomycetota</taxon>
        <taxon>Planctomycetia</taxon>
        <taxon>Gemmatales</taxon>
        <taxon>Gemmataceae</taxon>
        <taxon>Gemmata</taxon>
    </lineage>
</organism>
<keyword evidence="1" id="KW-0472">Membrane</keyword>